<dbReference type="Pfam" id="PF22638">
    <property type="entry name" value="FlgK_D1"/>
    <property type="match status" value="1"/>
</dbReference>
<feature type="domain" description="Flagellar hook-associated protein FlgK helical" evidence="7">
    <location>
        <begin position="102"/>
        <end position="307"/>
    </location>
</feature>
<dbReference type="AlphaFoldDB" id="A0A0F9X6N8"/>
<evidence type="ECO:0000256" key="3">
    <source>
        <dbReference type="ARBA" id="ARBA00009677"/>
    </source>
</evidence>
<evidence type="ECO:0000256" key="1">
    <source>
        <dbReference type="ARBA" id="ARBA00004365"/>
    </source>
</evidence>
<accession>A0A0F9X6N8</accession>
<dbReference type="EMBL" id="LAZR01000140">
    <property type="protein sequence ID" value="KKN87233.1"/>
    <property type="molecule type" value="Genomic_DNA"/>
</dbReference>
<keyword evidence="4" id="KW-0964">Secreted</keyword>
<evidence type="ECO:0000313" key="8">
    <source>
        <dbReference type="EMBL" id="KKN87233.1"/>
    </source>
</evidence>
<gene>
    <name evidence="8" type="ORF">LCGC14_0260790</name>
</gene>
<dbReference type="NCBIfam" id="TIGR02492">
    <property type="entry name" value="flgK_ends"/>
    <property type="match status" value="1"/>
</dbReference>
<dbReference type="Pfam" id="PF06429">
    <property type="entry name" value="Flg_bbr_C"/>
    <property type="match status" value="1"/>
</dbReference>
<reference evidence="8" key="1">
    <citation type="journal article" date="2015" name="Nature">
        <title>Complex archaea that bridge the gap between prokaryotes and eukaryotes.</title>
        <authorList>
            <person name="Spang A."/>
            <person name="Saw J.H."/>
            <person name="Jorgensen S.L."/>
            <person name="Zaremba-Niedzwiedzka K."/>
            <person name="Martijn J."/>
            <person name="Lind A.E."/>
            <person name="van Eijk R."/>
            <person name="Schleper C."/>
            <person name="Guy L."/>
            <person name="Ettema T.J."/>
        </authorList>
    </citation>
    <scope>NUCLEOTIDE SEQUENCE</scope>
</reference>
<proteinExistence type="inferred from homology"/>
<comment type="caution">
    <text evidence="8">The sequence shown here is derived from an EMBL/GenBank/DDBJ whole genome shotgun (WGS) entry which is preliminary data.</text>
</comment>
<organism evidence="8">
    <name type="scientific">marine sediment metagenome</name>
    <dbReference type="NCBI Taxonomy" id="412755"/>
    <lineage>
        <taxon>unclassified sequences</taxon>
        <taxon>metagenomes</taxon>
        <taxon>ecological metagenomes</taxon>
    </lineage>
</organism>
<dbReference type="SUPFAM" id="SSF64518">
    <property type="entry name" value="Phase 1 flagellin"/>
    <property type="match status" value="1"/>
</dbReference>
<evidence type="ECO:0000256" key="5">
    <source>
        <dbReference type="ARBA" id="ARBA00023143"/>
    </source>
</evidence>
<dbReference type="GO" id="GO:0044780">
    <property type="term" value="P:bacterial-type flagellum assembly"/>
    <property type="evidence" value="ECO:0007669"/>
    <property type="project" value="InterPro"/>
</dbReference>
<sequence length="499" mass="51836">MSLLTAFSNARSSLGSLSAQSALVSRNITNADNPSATRKYATLGTGRQGGVQILSVAQSRDQALFRSLVTSNSTVGAVEVTANALDRIRDVIGDVDAFDSPAASLVGLQNALSQLAVTPESPPSAEAAISAAKDMASSLNRASSAVQNMRKDADTQLAQAAAAMTKLLAELETVNKRVTVGTATNADITDFVDRRDQIVSELSGYVGLNVQMRAGNDLVLTTDSGITLFETTGRPIDFTPSPAYSATVSGGAFKIDGVSVFGPLAPMPIKGGSVFGLLQLRDETAITFQGQLDALAFALVDSFAETEQNPAPPPAVPDTNRYAGLFTATGMTTVPGSSAATVGLAGLIKVAAGVDNTVGGDPMRLRDGGISHADQPDEARFVYNSKGAGGFTSRINDLVAQFSTTRSFDITLGAGGTGTLGDYAAASMGWLESRRAEATADVDYGKVLLAQTRETLSNRTGVNLDEEMTRLLDLERSYQASSKLISTVGQMIDALLAIA</sequence>
<dbReference type="PANTHER" id="PTHR30033:SF1">
    <property type="entry name" value="FLAGELLAR HOOK-ASSOCIATED PROTEIN 1"/>
    <property type="match status" value="1"/>
</dbReference>
<feature type="domain" description="Flagellar basal-body/hook protein C-terminal" evidence="6">
    <location>
        <begin position="460"/>
        <end position="497"/>
    </location>
</feature>
<evidence type="ECO:0000259" key="7">
    <source>
        <dbReference type="Pfam" id="PF22638"/>
    </source>
</evidence>
<dbReference type="InterPro" id="IPR002371">
    <property type="entry name" value="FlgK"/>
</dbReference>
<dbReference type="GO" id="GO:0005198">
    <property type="term" value="F:structural molecule activity"/>
    <property type="evidence" value="ECO:0007669"/>
    <property type="project" value="InterPro"/>
</dbReference>
<protein>
    <submittedName>
        <fullName evidence="8">Uncharacterized protein</fullName>
    </submittedName>
</protein>
<evidence type="ECO:0000256" key="4">
    <source>
        <dbReference type="ARBA" id="ARBA00022525"/>
    </source>
</evidence>
<evidence type="ECO:0000259" key="6">
    <source>
        <dbReference type="Pfam" id="PF06429"/>
    </source>
</evidence>
<comment type="similarity">
    <text evidence="3">Belongs to the flagella basal body rod proteins family.</text>
</comment>
<keyword evidence="5" id="KW-0975">Bacterial flagellum</keyword>
<comment type="subcellular location">
    <subcellularLocation>
        <location evidence="1">Bacterial flagellum</location>
    </subcellularLocation>
    <subcellularLocation>
        <location evidence="2">Secreted</location>
    </subcellularLocation>
</comment>
<dbReference type="GO" id="GO:0005576">
    <property type="term" value="C:extracellular region"/>
    <property type="evidence" value="ECO:0007669"/>
    <property type="project" value="UniProtKB-SubCell"/>
</dbReference>
<dbReference type="InterPro" id="IPR053927">
    <property type="entry name" value="FlgK_helical"/>
</dbReference>
<dbReference type="GO" id="GO:0009424">
    <property type="term" value="C:bacterial-type flagellum hook"/>
    <property type="evidence" value="ECO:0007669"/>
    <property type="project" value="InterPro"/>
</dbReference>
<dbReference type="InterPro" id="IPR010930">
    <property type="entry name" value="Flg_bb/hook_C_dom"/>
</dbReference>
<dbReference type="PANTHER" id="PTHR30033">
    <property type="entry name" value="FLAGELLAR HOOK-ASSOCIATED PROTEIN 1"/>
    <property type="match status" value="1"/>
</dbReference>
<evidence type="ECO:0000256" key="2">
    <source>
        <dbReference type="ARBA" id="ARBA00004613"/>
    </source>
</evidence>
<name>A0A0F9X6N8_9ZZZZ</name>